<name>K4JX05_9CAUD</name>
<gene>
    <name evidence="2" type="ORF">CcrSwift_gp125</name>
</gene>
<evidence type="ECO:0000313" key="3">
    <source>
        <dbReference type="Proteomes" id="UP000000460"/>
    </source>
</evidence>
<accession>K4JX05</accession>
<dbReference type="EMBL" id="JX100809">
    <property type="protein sequence ID" value="AFU88443.1"/>
    <property type="molecule type" value="Genomic_DNA"/>
</dbReference>
<reference evidence="2 3" key="1">
    <citation type="journal article" date="2012" name="BMC Genomics">
        <title>The Caulobacter crescentus phage phiCbK: genomics of a canonical phage.</title>
        <authorList>
            <person name="Gill J.J."/>
            <person name="Berry J.D."/>
            <person name="Russell W.K."/>
            <person name="Lessor L."/>
            <person name="Escobar Garcia D.A."/>
            <person name="Hernandez D."/>
            <person name="Kane A."/>
            <person name="Keene J."/>
            <person name="Maddox M."/>
            <person name="Martin R."/>
            <person name="Mohan S."/>
            <person name="Thorn A.M."/>
            <person name="Russell D.H."/>
            <person name="Young R."/>
        </authorList>
    </citation>
    <scope>NUCLEOTIDE SEQUENCE [LARGE SCALE GENOMIC DNA]</scope>
</reference>
<organism evidence="2 3">
    <name type="scientific">Caulobacter phage CcrSwift</name>
    <dbReference type="NCBI Taxonomy" id="2927984"/>
    <lineage>
        <taxon>Viruses</taxon>
        <taxon>Duplodnaviria</taxon>
        <taxon>Heunggongvirae</taxon>
        <taxon>Uroviricota</taxon>
        <taxon>Caudoviricetes</taxon>
        <taxon>Jeanschmidtviridae</taxon>
        <taxon>Shapirovirus</taxon>
        <taxon>Shapirovirus swift</taxon>
    </lineage>
</organism>
<dbReference type="GeneID" id="13996660"/>
<protein>
    <submittedName>
        <fullName evidence="2">Uncharacterized protein</fullName>
    </submittedName>
</protein>
<keyword evidence="3" id="KW-1185">Reference proteome</keyword>
<dbReference type="Proteomes" id="UP000000460">
    <property type="component" value="Segment"/>
</dbReference>
<feature type="region of interest" description="Disordered" evidence="1">
    <location>
        <begin position="111"/>
        <end position="132"/>
    </location>
</feature>
<evidence type="ECO:0000313" key="2">
    <source>
        <dbReference type="EMBL" id="AFU88443.1"/>
    </source>
</evidence>
<sequence length="170" mass="18352">MALETRLAPRPADRSTELGISCDLWSPSRLVACSRPAFASWAIRGPGRSWFSGSPAQARLHSPRVPLGAVSKGRCCACNEGSLGGKADEIKSRPPRPFPFLGRPALRLATSRRPRERGGSGITTCFPSSRARNSPSAARRVLLLLTNRCLGRLAFGSVPTFAAWKARRRG</sequence>
<dbReference type="RefSeq" id="YP_006989858.1">
    <property type="nucleotide sequence ID" value="NC_019411.1"/>
</dbReference>
<proteinExistence type="predicted"/>
<evidence type="ECO:0000256" key="1">
    <source>
        <dbReference type="SAM" id="MobiDB-lite"/>
    </source>
</evidence>
<dbReference type="KEGG" id="vg:13996660"/>